<comment type="caution">
    <text evidence="1">The sequence shown here is derived from an EMBL/GenBank/DDBJ whole genome shotgun (WGS) entry which is preliminary data.</text>
</comment>
<organism evidence="1 2">
    <name type="scientific">Paraglomus brasilianum</name>
    <dbReference type="NCBI Taxonomy" id="144538"/>
    <lineage>
        <taxon>Eukaryota</taxon>
        <taxon>Fungi</taxon>
        <taxon>Fungi incertae sedis</taxon>
        <taxon>Mucoromycota</taxon>
        <taxon>Glomeromycotina</taxon>
        <taxon>Glomeromycetes</taxon>
        <taxon>Paraglomerales</taxon>
        <taxon>Paraglomeraceae</taxon>
        <taxon>Paraglomus</taxon>
    </lineage>
</organism>
<sequence>MDNKLPIDFTQWSSESIAKFLATRKSEPDIDSFVTSVVKLVEEFKENIEAAEIIEDSAFDDDKKSLDLESDTSRDVTTSARVSLHHLYSEQYIKQDDTLRYMKRLDAGKVLSYDFTIINVTNKGKLSVSPAIAKEEYVTLREIESSILAEFNRINGSKAEQPTKDGKPLKEAVDPFKQFFVKRNLCFISLFNLKKEYRENKKVGSPF</sequence>
<evidence type="ECO:0000313" key="2">
    <source>
        <dbReference type="Proteomes" id="UP000789739"/>
    </source>
</evidence>
<name>A0A9N8WIM0_9GLOM</name>
<evidence type="ECO:0000313" key="1">
    <source>
        <dbReference type="EMBL" id="CAG8484699.1"/>
    </source>
</evidence>
<reference evidence="1" key="1">
    <citation type="submission" date="2021-06" db="EMBL/GenBank/DDBJ databases">
        <authorList>
            <person name="Kallberg Y."/>
            <person name="Tangrot J."/>
            <person name="Rosling A."/>
        </authorList>
    </citation>
    <scope>NUCLEOTIDE SEQUENCE</scope>
    <source>
        <strain evidence="1">BR232B</strain>
    </source>
</reference>
<dbReference type="AlphaFoldDB" id="A0A9N8WIM0"/>
<accession>A0A9N8WIM0</accession>
<dbReference type="Proteomes" id="UP000789739">
    <property type="component" value="Unassembled WGS sequence"/>
</dbReference>
<dbReference type="EMBL" id="CAJVPI010000123">
    <property type="protein sequence ID" value="CAG8484699.1"/>
    <property type="molecule type" value="Genomic_DNA"/>
</dbReference>
<keyword evidence="2" id="KW-1185">Reference proteome</keyword>
<protein>
    <submittedName>
        <fullName evidence="1">8521_t:CDS:1</fullName>
    </submittedName>
</protein>
<gene>
    <name evidence="1" type="ORF">PBRASI_LOCUS1769</name>
</gene>
<proteinExistence type="predicted"/>